<organism evidence="6 7">
    <name type="scientific">Amycolatopsis carbonis</name>
    <dbReference type="NCBI Taxonomy" id="715471"/>
    <lineage>
        <taxon>Bacteria</taxon>
        <taxon>Bacillati</taxon>
        <taxon>Actinomycetota</taxon>
        <taxon>Actinomycetes</taxon>
        <taxon>Pseudonocardiales</taxon>
        <taxon>Pseudonocardiaceae</taxon>
        <taxon>Amycolatopsis</taxon>
    </lineage>
</organism>
<gene>
    <name evidence="6" type="ORF">QRX50_22140</name>
</gene>
<keyword evidence="7" id="KW-1185">Reference proteome</keyword>
<evidence type="ECO:0000256" key="2">
    <source>
        <dbReference type="ARBA" id="ARBA00023125"/>
    </source>
</evidence>
<dbReference type="SUPFAM" id="SSF46689">
    <property type="entry name" value="Homeodomain-like"/>
    <property type="match status" value="1"/>
</dbReference>
<dbReference type="GO" id="GO:0000976">
    <property type="term" value="F:transcription cis-regulatory region binding"/>
    <property type="evidence" value="ECO:0007669"/>
    <property type="project" value="TreeGrafter"/>
</dbReference>
<dbReference type="InterPro" id="IPR040611">
    <property type="entry name" value="AlkX_C"/>
</dbReference>
<dbReference type="EMBL" id="CP127294">
    <property type="protein sequence ID" value="WIX83266.1"/>
    <property type="molecule type" value="Genomic_DNA"/>
</dbReference>
<dbReference type="InterPro" id="IPR050109">
    <property type="entry name" value="HTH-type_TetR-like_transc_reg"/>
</dbReference>
<dbReference type="PROSITE" id="PS50977">
    <property type="entry name" value="HTH_TETR_2"/>
    <property type="match status" value="1"/>
</dbReference>
<dbReference type="Pfam" id="PF18556">
    <property type="entry name" value="TetR_C_35"/>
    <property type="match status" value="1"/>
</dbReference>
<keyword evidence="3" id="KW-0804">Transcription</keyword>
<feature type="DNA-binding region" description="H-T-H motif" evidence="4">
    <location>
        <begin position="32"/>
        <end position="51"/>
    </location>
</feature>
<dbReference type="InterPro" id="IPR009057">
    <property type="entry name" value="Homeodomain-like_sf"/>
</dbReference>
<accession>A0A9Y2IPX9</accession>
<evidence type="ECO:0000313" key="6">
    <source>
        <dbReference type="EMBL" id="WIX83266.1"/>
    </source>
</evidence>
<dbReference type="PANTHER" id="PTHR30055:SF234">
    <property type="entry name" value="HTH-TYPE TRANSCRIPTIONAL REGULATOR BETI"/>
    <property type="match status" value="1"/>
</dbReference>
<evidence type="ECO:0000256" key="1">
    <source>
        <dbReference type="ARBA" id="ARBA00023015"/>
    </source>
</evidence>
<reference evidence="6 7" key="1">
    <citation type="submission" date="2023-06" db="EMBL/GenBank/DDBJ databases">
        <authorList>
            <person name="Oyuntsetseg B."/>
            <person name="Kim S.B."/>
        </authorList>
    </citation>
    <scope>NUCLEOTIDE SEQUENCE [LARGE SCALE GENOMIC DNA]</scope>
    <source>
        <strain evidence="6 7">2-15</strain>
    </source>
</reference>
<dbReference type="Proteomes" id="UP001236014">
    <property type="component" value="Chromosome"/>
</dbReference>
<dbReference type="GO" id="GO:0003700">
    <property type="term" value="F:DNA-binding transcription factor activity"/>
    <property type="evidence" value="ECO:0007669"/>
    <property type="project" value="TreeGrafter"/>
</dbReference>
<keyword evidence="1" id="KW-0805">Transcription regulation</keyword>
<dbReference type="PANTHER" id="PTHR30055">
    <property type="entry name" value="HTH-TYPE TRANSCRIPTIONAL REGULATOR RUTR"/>
    <property type="match status" value="1"/>
</dbReference>
<proteinExistence type="predicted"/>
<dbReference type="InterPro" id="IPR001647">
    <property type="entry name" value="HTH_TetR"/>
</dbReference>
<evidence type="ECO:0000313" key="7">
    <source>
        <dbReference type="Proteomes" id="UP001236014"/>
    </source>
</evidence>
<dbReference type="KEGG" id="acab:QRX50_22140"/>
<protein>
    <submittedName>
        <fullName evidence="6">TetR family transcriptional regulator</fullName>
    </submittedName>
</protein>
<keyword evidence="2 4" id="KW-0238">DNA-binding</keyword>
<evidence type="ECO:0000256" key="4">
    <source>
        <dbReference type="PROSITE-ProRule" id="PRU00335"/>
    </source>
</evidence>
<dbReference type="AlphaFoldDB" id="A0A9Y2IPX9"/>
<name>A0A9Y2IPX9_9PSEU</name>
<sequence length="193" mass="20488">MSPRSPRGARSRERLLAAAAELTSAGGWANLTMGRLAADLGVSRQTVYNEVGSKGGLAEALVLRETDKLAGTVGQILANHPGDAAEGVTAAFCHIVAAARVNPLLKTVLGGQDGDELLPLITTRSQAVLERAVTAVTPVLRAQYPDRGLSEEEWSVFAETFVRLLLSHVVQPGGPVERTATSVRWVLGRMLDR</sequence>
<feature type="domain" description="HTH tetR-type" evidence="5">
    <location>
        <begin position="9"/>
        <end position="69"/>
    </location>
</feature>
<dbReference type="Gene3D" id="1.10.357.10">
    <property type="entry name" value="Tetracycline Repressor, domain 2"/>
    <property type="match status" value="1"/>
</dbReference>
<dbReference type="RefSeq" id="WP_285973820.1">
    <property type="nucleotide sequence ID" value="NZ_CP127294.1"/>
</dbReference>
<evidence type="ECO:0000259" key="5">
    <source>
        <dbReference type="PROSITE" id="PS50977"/>
    </source>
</evidence>
<evidence type="ECO:0000256" key="3">
    <source>
        <dbReference type="ARBA" id="ARBA00023163"/>
    </source>
</evidence>
<dbReference type="Pfam" id="PF00440">
    <property type="entry name" value="TetR_N"/>
    <property type="match status" value="1"/>
</dbReference>